<evidence type="ECO:0000256" key="4">
    <source>
        <dbReference type="ARBA" id="ARBA00009461"/>
    </source>
</evidence>
<dbReference type="Proteomes" id="UP000095085">
    <property type="component" value="Unassembled WGS sequence"/>
</dbReference>
<dbReference type="InterPro" id="IPR039024">
    <property type="entry name" value="RTC4"/>
</dbReference>
<evidence type="ECO:0000256" key="5">
    <source>
        <dbReference type="ARBA" id="ARBA00015162"/>
    </source>
</evidence>
<dbReference type="STRING" id="984485.A0A1E4RT03"/>
<evidence type="ECO:0000313" key="10">
    <source>
        <dbReference type="Proteomes" id="UP000095085"/>
    </source>
</evidence>
<organism evidence="9 10">
    <name type="scientific">Hyphopichia burtonii NRRL Y-1933</name>
    <dbReference type="NCBI Taxonomy" id="984485"/>
    <lineage>
        <taxon>Eukaryota</taxon>
        <taxon>Fungi</taxon>
        <taxon>Dikarya</taxon>
        <taxon>Ascomycota</taxon>
        <taxon>Saccharomycotina</taxon>
        <taxon>Pichiomycetes</taxon>
        <taxon>Debaryomycetaceae</taxon>
        <taxon>Hyphopichia</taxon>
    </lineage>
</organism>
<reference evidence="10" key="1">
    <citation type="submission" date="2016-05" db="EMBL/GenBank/DDBJ databases">
        <title>Comparative genomics of biotechnologically important yeasts.</title>
        <authorList>
            <consortium name="DOE Joint Genome Institute"/>
            <person name="Riley R."/>
            <person name="Haridas S."/>
            <person name="Wolfe K.H."/>
            <person name="Lopes M.R."/>
            <person name="Hittinger C.T."/>
            <person name="Goker M."/>
            <person name="Salamov A."/>
            <person name="Wisecaver J."/>
            <person name="Long T.M."/>
            <person name="Aerts A.L."/>
            <person name="Barry K."/>
            <person name="Choi C."/>
            <person name="Clum A."/>
            <person name="Coughlan A.Y."/>
            <person name="Deshpande S."/>
            <person name="Douglass A.P."/>
            <person name="Hanson S.J."/>
            <person name="Klenk H.-P."/>
            <person name="Labutti K."/>
            <person name="Lapidus A."/>
            <person name="Lindquist E."/>
            <person name="Lipzen A."/>
            <person name="Meier-Kolthoff J.P."/>
            <person name="Ohm R.A."/>
            <person name="Otillar R.P."/>
            <person name="Pangilinan J."/>
            <person name="Peng Y."/>
            <person name="Rokas A."/>
            <person name="Rosa C.A."/>
            <person name="Scheuner C."/>
            <person name="Sibirny A.A."/>
            <person name="Slot J.C."/>
            <person name="Stielow J.B."/>
            <person name="Sun H."/>
            <person name="Kurtzman C.P."/>
            <person name="Blackwell M."/>
            <person name="Grigoriev I.V."/>
            <person name="Jeffries T.W."/>
        </authorList>
    </citation>
    <scope>NUCLEOTIDE SEQUENCE [LARGE SCALE GENOMIC DNA]</scope>
    <source>
        <strain evidence="10">NRRL Y-1933</strain>
    </source>
</reference>
<sequence length="181" mass="21252">NILSNFAKNNLDRINEVKKNYQHYNFPPPIKSRKLLKSRTLKYLDLIPSIIKGKIASKYYNLAYQQQKTSSNSKMSKDEHWQISWNKYVGGYYGLERQHFINLVILSKWRNLINSKELSNPTLRYWTTNDFSAYVLANEIIIRLVMEDMHCSQSKAEDIINKTTEYGTIVMDSIPLEHDLG</sequence>
<comment type="function">
    <text evidence="1">May be involved in a process influencing telomere capping.</text>
</comment>
<dbReference type="GeneID" id="30998392"/>
<feature type="non-terminal residue" evidence="9">
    <location>
        <position position="181"/>
    </location>
</feature>
<dbReference type="SMART" id="SM01312">
    <property type="entry name" value="RTC4"/>
    <property type="match status" value="1"/>
</dbReference>
<evidence type="ECO:0000259" key="8">
    <source>
        <dbReference type="SMART" id="SM01312"/>
    </source>
</evidence>
<dbReference type="GO" id="GO:0005634">
    <property type="term" value="C:nucleus"/>
    <property type="evidence" value="ECO:0007669"/>
    <property type="project" value="UniProtKB-SubCell"/>
</dbReference>
<keyword evidence="6" id="KW-0963">Cytoplasm</keyword>
<feature type="domain" description="Restriction of telomere capping protein 4 C-terminal" evidence="8">
    <location>
        <begin position="50"/>
        <end position="173"/>
    </location>
</feature>
<name>A0A1E4RT03_9ASCO</name>
<protein>
    <recommendedName>
        <fullName evidence="5">Restriction of telomere capping protein 4</fullName>
    </recommendedName>
</protein>
<dbReference type="OrthoDB" id="128308at2759"/>
<evidence type="ECO:0000256" key="7">
    <source>
        <dbReference type="ARBA" id="ARBA00023242"/>
    </source>
</evidence>
<comment type="subcellular location">
    <subcellularLocation>
        <location evidence="3">Cytoplasm</location>
    </subcellularLocation>
    <subcellularLocation>
        <location evidence="2">Nucleus</location>
    </subcellularLocation>
</comment>
<dbReference type="PANTHER" id="PTHR41391">
    <property type="entry name" value="RESTRICTION OF TELOMERE CAPPING PROTEIN 4"/>
    <property type="match status" value="1"/>
</dbReference>
<evidence type="ECO:0000256" key="6">
    <source>
        <dbReference type="ARBA" id="ARBA00022490"/>
    </source>
</evidence>
<evidence type="ECO:0000313" key="9">
    <source>
        <dbReference type="EMBL" id="ODV70390.1"/>
    </source>
</evidence>
<accession>A0A1E4RT03</accession>
<dbReference type="AlphaFoldDB" id="A0A1E4RT03"/>
<dbReference type="Pfam" id="PF14474">
    <property type="entry name" value="RTC4"/>
    <property type="match status" value="1"/>
</dbReference>
<dbReference type="GO" id="GO:0005737">
    <property type="term" value="C:cytoplasm"/>
    <property type="evidence" value="ECO:0007669"/>
    <property type="project" value="UniProtKB-SubCell"/>
</dbReference>
<dbReference type="InterPro" id="IPR028094">
    <property type="entry name" value="RTC4_C"/>
</dbReference>
<dbReference type="RefSeq" id="XP_020079457.1">
    <property type="nucleotide sequence ID" value="XM_020223843.1"/>
</dbReference>
<dbReference type="EMBL" id="KV454538">
    <property type="protein sequence ID" value="ODV70390.1"/>
    <property type="molecule type" value="Genomic_DNA"/>
</dbReference>
<evidence type="ECO:0000256" key="3">
    <source>
        <dbReference type="ARBA" id="ARBA00004496"/>
    </source>
</evidence>
<evidence type="ECO:0000256" key="2">
    <source>
        <dbReference type="ARBA" id="ARBA00004123"/>
    </source>
</evidence>
<evidence type="ECO:0000256" key="1">
    <source>
        <dbReference type="ARBA" id="ARBA00002738"/>
    </source>
</evidence>
<proteinExistence type="inferred from homology"/>
<comment type="similarity">
    <text evidence="4">Belongs to the RTC4 family.</text>
</comment>
<dbReference type="PANTHER" id="PTHR41391:SF1">
    <property type="entry name" value="RESTRICTION OF TELOMERE CAPPING PROTEIN 4"/>
    <property type="match status" value="1"/>
</dbReference>
<feature type="non-terminal residue" evidence="9">
    <location>
        <position position="1"/>
    </location>
</feature>
<keyword evidence="10" id="KW-1185">Reference proteome</keyword>
<keyword evidence="7" id="KW-0539">Nucleus</keyword>
<gene>
    <name evidence="9" type="ORF">HYPBUDRAFT_89454</name>
</gene>